<evidence type="ECO:0000313" key="1">
    <source>
        <dbReference type="EMBL" id="VVC98095.1"/>
    </source>
</evidence>
<gene>
    <name evidence="1" type="ORF">LSINAPIS_LOCUS9237</name>
</gene>
<dbReference type="EMBL" id="FZQP02003368">
    <property type="protein sequence ID" value="VVC98095.1"/>
    <property type="molecule type" value="Genomic_DNA"/>
</dbReference>
<dbReference type="AlphaFoldDB" id="A0A5E4QKI0"/>
<sequence>MLEHLVCSLMRTLRYVDVVWKAEIYNIRPDVTTTFLSLPKRTEMHFADQPEIYFERVLRYLQPDIASDFCFDLPVKMYSPRQKVIWFAFYTRVVVLLVQAVSNNIIPDHKANVFVSPEDPTLHVTTVDVIINRLLGVATRFLASASPILYWICSTKINVSPTPSSDQNTINEHFRHIGVAKKIPSHHLSIVNLEGVDNMYSKWRTFIVSKRMPDLMSRIIQIFAQLLSLKDILPSN</sequence>
<dbReference type="Proteomes" id="UP000324832">
    <property type="component" value="Unassembled WGS sequence"/>
</dbReference>
<proteinExistence type="predicted"/>
<reference evidence="1 2" key="1">
    <citation type="submission" date="2017-07" db="EMBL/GenBank/DDBJ databases">
        <authorList>
            <person name="Talla V."/>
            <person name="Backstrom N."/>
        </authorList>
    </citation>
    <scope>NUCLEOTIDE SEQUENCE [LARGE SCALE GENOMIC DNA]</scope>
</reference>
<name>A0A5E4QKI0_9NEOP</name>
<evidence type="ECO:0000313" key="2">
    <source>
        <dbReference type="Proteomes" id="UP000324832"/>
    </source>
</evidence>
<protein>
    <submittedName>
        <fullName evidence="1">Uncharacterized protein</fullName>
    </submittedName>
</protein>
<keyword evidence="2" id="KW-1185">Reference proteome</keyword>
<organism evidence="1 2">
    <name type="scientific">Leptidea sinapis</name>
    <dbReference type="NCBI Taxonomy" id="189913"/>
    <lineage>
        <taxon>Eukaryota</taxon>
        <taxon>Metazoa</taxon>
        <taxon>Ecdysozoa</taxon>
        <taxon>Arthropoda</taxon>
        <taxon>Hexapoda</taxon>
        <taxon>Insecta</taxon>
        <taxon>Pterygota</taxon>
        <taxon>Neoptera</taxon>
        <taxon>Endopterygota</taxon>
        <taxon>Lepidoptera</taxon>
        <taxon>Glossata</taxon>
        <taxon>Ditrysia</taxon>
        <taxon>Papilionoidea</taxon>
        <taxon>Pieridae</taxon>
        <taxon>Dismorphiinae</taxon>
        <taxon>Leptidea</taxon>
    </lineage>
</organism>
<accession>A0A5E4QKI0</accession>